<evidence type="ECO:0000256" key="1">
    <source>
        <dbReference type="SAM" id="Phobius"/>
    </source>
</evidence>
<comment type="caution">
    <text evidence="2">The sequence shown here is derived from an EMBL/GenBank/DDBJ whole genome shotgun (WGS) entry which is preliminary data.</text>
</comment>
<evidence type="ECO:0000313" key="2">
    <source>
        <dbReference type="EMBL" id="RNA25312.1"/>
    </source>
</evidence>
<gene>
    <name evidence="2" type="ORF">BpHYR1_015727</name>
</gene>
<proteinExistence type="predicted"/>
<keyword evidence="1" id="KW-1133">Transmembrane helix</keyword>
<dbReference type="Proteomes" id="UP000276133">
    <property type="component" value="Unassembled WGS sequence"/>
</dbReference>
<keyword evidence="1" id="KW-0812">Transmembrane</keyword>
<feature type="transmembrane region" description="Helical" evidence="1">
    <location>
        <begin position="20"/>
        <end position="39"/>
    </location>
</feature>
<dbReference type="EMBL" id="REGN01002942">
    <property type="protein sequence ID" value="RNA25312.1"/>
    <property type="molecule type" value="Genomic_DNA"/>
</dbReference>
<protein>
    <submittedName>
        <fullName evidence="2">Uncharacterized protein</fullName>
    </submittedName>
</protein>
<organism evidence="2 3">
    <name type="scientific">Brachionus plicatilis</name>
    <name type="common">Marine rotifer</name>
    <name type="synonym">Brachionus muelleri</name>
    <dbReference type="NCBI Taxonomy" id="10195"/>
    <lineage>
        <taxon>Eukaryota</taxon>
        <taxon>Metazoa</taxon>
        <taxon>Spiralia</taxon>
        <taxon>Gnathifera</taxon>
        <taxon>Rotifera</taxon>
        <taxon>Eurotatoria</taxon>
        <taxon>Monogononta</taxon>
        <taxon>Pseudotrocha</taxon>
        <taxon>Ploima</taxon>
        <taxon>Brachionidae</taxon>
        <taxon>Brachionus</taxon>
    </lineage>
</organism>
<keyword evidence="3" id="KW-1185">Reference proteome</keyword>
<accession>A0A3M7RP40</accession>
<dbReference type="AlphaFoldDB" id="A0A3M7RP40"/>
<evidence type="ECO:0000313" key="3">
    <source>
        <dbReference type="Proteomes" id="UP000276133"/>
    </source>
</evidence>
<feature type="transmembrane region" description="Helical" evidence="1">
    <location>
        <begin position="51"/>
        <end position="73"/>
    </location>
</feature>
<keyword evidence="1" id="KW-0472">Membrane</keyword>
<name>A0A3M7RP40_BRAPC</name>
<sequence length="79" mass="9609">MKNFDQIMVKKNELIKRKNIYNLFKFIYYINGKVMIIILQSNMMFKILVELFQADFLYMLSVCIFNCIVMPICNDIEYF</sequence>
<reference evidence="2 3" key="1">
    <citation type="journal article" date="2018" name="Sci. Rep.">
        <title>Genomic signatures of local adaptation to the degree of environmental predictability in rotifers.</title>
        <authorList>
            <person name="Franch-Gras L."/>
            <person name="Hahn C."/>
            <person name="Garcia-Roger E.M."/>
            <person name="Carmona M.J."/>
            <person name="Serra M."/>
            <person name="Gomez A."/>
        </authorList>
    </citation>
    <scope>NUCLEOTIDE SEQUENCE [LARGE SCALE GENOMIC DNA]</scope>
    <source>
        <strain evidence="2">HYR1</strain>
    </source>
</reference>